<reference evidence="1" key="1">
    <citation type="submission" date="2024-08" db="EMBL/GenBank/DDBJ databases">
        <title>Whole genome sequence of Tenacibaculum sp. strain pbs-1 associated with black-spot shell disease in Akoya pearl oysters.</title>
        <authorList>
            <person name="Sakatoku A."/>
            <person name="Suzuki T."/>
            <person name="Hatano K."/>
            <person name="Seki M."/>
            <person name="Tanaka D."/>
            <person name="Nakamura S."/>
            <person name="Suzuki N."/>
            <person name="Isshiki T."/>
        </authorList>
    </citation>
    <scope>NUCLEOTIDE SEQUENCE</scope>
    <source>
        <strain evidence="1">Pbs-1</strain>
    </source>
</reference>
<name>A0AB33L4U0_9FLAO</name>
<organism evidence="1">
    <name type="scientific">Tenacibaculum sp. Pbs-1</name>
    <dbReference type="NCBI Taxonomy" id="3238748"/>
    <lineage>
        <taxon>Bacteria</taxon>
        <taxon>Pseudomonadati</taxon>
        <taxon>Bacteroidota</taxon>
        <taxon>Flavobacteriia</taxon>
        <taxon>Flavobacteriales</taxon>
        <taxon>Flavobacteriaceae</taxon>
        <taxon>Tenacibaculum</taxon>
    </lineage>
</organism>
<evidence type="ECO:0000313" key="1">
    <source>
        <dbReference type="EMBL" id="BFP68212.1"/>
    </source>
</evidence>
<accession>A0AB33L4U0</accession>
<protein>
    <recommendedName>
        <fullName evidence="2">Lipoprotein</fullName>
    </recommendedName>
</protein>
<sequence length="165" mass="19580">MRKVLNVRNFICFFIYLITISCSSKKLLISENQINVLNEILHSSNNNIYYKTIINDLEKPIEAYISNEMEFQFCENEVITPDEISFLKKQQLEVVNLYKLPLDIKEKVTRKKKDIETSHISVPILFRNNTMALYYNTQRYGGNFMLLKKEKPKWKVICSSLVWIE</sequence>
<gene>
    <name evidence="1" type="ORF">Pbs1_15550</name>
</gene>
<dbReference type="EMBL" id="AP035888">
    <property type="protein sequence ID" value="BFP68212.1"/>
    <property type="molecule type" value="Genomic_DNA"/>
</dbReference>
<dbReference type="AlphaFoldDB" id="A0AB33L4U0"/>
<evidence type="ECO:0008006" key="2">
    <source>
        <dbReference type="Google" id="ProtNLM"/>
    </source>
</evidence>
<proteinExistence type="predicted"/>
<dbReference type="PROSITE" id="PS51257">
    <property type="entry name" value="PROKAR_LIPOPROTEIN"/>
    <property type="match status" value="1"/>
</dbReference>